<sequence>MDFLFSTMNKMSIMISKNQDNRQQMIIAMLANCLVYLNSEPDWADAEEVQAAFDQAVKGKEFTNGELEKLIPNLRF</sequence>
<accession>A0A6I4VTW9</accession>
<evidence type="ECO:0000313" key="1">
    <source>
        <dbReference type="EMBL" id="MXQ55017.1"/>
    </source>
</evidence>
<comment type="caution">
    <text evidence="1">The sequence shown here is derived from an EMBL/GenBank/DDBJ whole genome shotgun (WGS) entry which is preliminary data.</text>
</comment>
<proteinExistence type="predicted"/>
<name>A0A6I4VTW9_9BACL</name>
<dbReference type="RefSeq" id="WP_160802371.1">
    <property type="nucleotide sequence ID" value="NZ_WUUL01000011.1"/>
</dbReference>
<evidence type="ECO:0000313" key="2">
    <source>
        <dbReference type="Proteomes" id="UP000430692"/>
    </source>
</evidence>
<dbReference type="EMBL" id="WUUL01000011">
    <property type="protein sequence ID" value="MXQ55017.1"/>
    <property type="molecule type" value="Genomic_DNA"/>
</dbReference>
<keyword evidence="2" id="KW-1185">Reference proteome</keyword>
<reference evidence="1 2" key="1">
    <citation type="submission" date="2019-12" db="EMBL/GenBank/DDBJ databases">
        <title>Whole-genome analyses of novel actinobacteria.</title>
        <authorList>
            <person name="Sahin N."/>
            <person name="Saygin H."/>
        </authorList>
    </citation>
    <scope>NUCLEOTIDE SEQUENCE [LARGE SCALE GENOMIC DNA]</scope>
    <source>
        <strain evidence="1 2">KC615</strain>
    </source>
</reference>
<protein>
    <submittedName>
        <fullName evidence="1">Uncharacterized protein</fullName>
    </submittedName>
</protein>
<dbReference type="Proteomes" id="UP000430692">
    <property type="component" value="Unassembled WGS sequence"/>
</dbReference>
<gene>
    <name evidence="1" type="ORF">GSM42_15090</name>
</gene>
<dbReference type="AlphaFoldDB" id="A0A6I4VTW9"/>
<organism evidence="1 2">
    <name type="scientific">Shimazuella alba</name>
    <dbReference type="NCBI Taxonomy" id="2690964"/>
    <lineage>
        <taxon>Bacteria</taxon>
        <taxon>Bacillati</taxon>
        <taxon>Bacillota</taxon>
        <taxon>Bacilli</taxon>
        <taxon>Bacillales</taxon>
        <taxon>Thermoactinomycetaceae</taxon>
        <taxon>Shimazuella</taxon>
    </lineage>
</organism>